<dbReference type="GO" id="GO:0005615">
    <property type="term" value="C:extracellular space"/>
    <property type="evidence" value="ECO:0007669"/>
    <property type="project" value="TreeGrafter"/>
</dbReference>
<dbReference type="GO" id="GO:0016020">
    <property type="term" value="C:membrane"/>
    <property type="evidence" value="ECO:0007669"/>
    <property type="project" value="TreeGrafter"/>
</dbReference>
<feature type="domain" description="ERAP1-like C-terminal" evidence="3">
    <location>
        <begin position="546"/>
        <end position="724"/>
    </location>
</feature>
<keyword evidence="5" id="KW-0378">Hydrolase</keyword>
<dbReference type="SUPFAM" id="SSF55486">
    <property type="entry name" value="Metalloproteases ('zincins'), catalytic domain"/>
    <property type="match status" value="1"/>
</dbReference>
<dbReference type="GO" id="GO:0005737">
    <property type="term" value="C:cytoplasm"/>
    <property type="evidence" value="ECO:0007669"/>
    <property type="project" value="TreeGrafter"/>
</dbReference>
<reference evidence="5" key="1">
    <citation type="journal article" date="2013" name="Insect Biochem. Mol. Biol.">
        <title>Unlinked genetic loci control the reduced transcription of aminopeptidase N 1 and 3 in the European corn borer and determine tolerance to Bacillus thuringiensis Cry1Ab toxin.</title>
        <authorList>
            <person name="Coates B.S."/>
            <person name="Sumerford D.V."/>
            <person name="Siegfried B.D."/>
            <person name="Hellmich R.L."/>
            <person name="Abel C.A."/>
        </authorList>
    </citation>
    <scope>NUCLEOTIDE SEQUENCE</scope>
</reference>
<sequence>MPYIYGGHCFYDCHIVITVIANANINMIEMEAKNMTIKGESIQVMKGNHDIVNKPRPYSYDGYRGKLMIYLSEPLIPYKGNNQQYYLIKMNFMKEVTEDSEGVFLVKYDEDRVTKYMIQTRLSPDKAKYFIPCFDNPRFESAFKFTVYVAPEDRHMQYTNTSIIILFRLPDKRFIINYVPSPQVTLSQVTFHQSQFQGIKTSSIYTNDALIVWAPRHKLKNCYYILDLGENILQFFRDYSMLNRSITTGPINIIAIPKDLEGYEVGSWNVLTNNAIRVINEPEFISIQQIERMNFELAQQLSRVWLGNPGEPTRTRWREEWFKEGIATYLAYYYLTQYHHGDGYQSMKFKRPLDYYGLQMKHSAMLVDWQHGAGLRALQDFGNEPAANIFWRWKQLVTMKTASILWMVENWIGSQRFHQALVKYINNKRGLYISLQDFMTNLDHDTVECFHQFFNGSTASKVLNSWFRHSGYPVISVQVLRDRTPNAIQLKQSRFSFTHEHRRESDYLIPISYFVQDMSNCYNCYQPRFTIGRQTYTFSENLNNGWIILNTNASGYYRVNYDKYTWKLIAKTLKDDLFMISELNRAQIVNDVFALYVSGDMSQDLAMRILDFLDQERSLMVWESVASGYEMFKIEDAGCKMTKVIYSEWQRFLRRKIVTIYKILTNNIEQQPQTRLFRSKILELACAVKYQTCLDYVDLLYKQWRARNQSIKTSDVDPDYTGVVTVETNGGNSFAYCVHFYVHLLLNFNETLMHFLYYRIDPDSRVACYYATYEAQKSTLDGNNFNAYEIEDKNTAIHIVRRENHFIYKIPRGEPRPENYTMTTPDPITVVCNKVFLENIWL</sequence>
<dbReference type="Pfam" id="PF11838">
    <property type="entry name" value="ERAP1_C"/>
    <property type="match status" value="1"/>
</dbReference>
<dbReference type="Gene3D" id="2.60.40.1730">
    <property type="entry name" value="tricorn interacting facor f3 domain"/>
    <property type="match status" value="1"/>
</dbReference>
<dbReference type="EMBL" id="JF339039">
    <property type="protein sequence ID" value="AEO12692.1"/>
    <property type="molecule type" value="Genomic_DNA"/>
</dbReference>
<evidence type="ECO:0000259" key="4">
    <source>
        <dbReference type="Pfam" id="PF17900"/>
    </source>
</evidence>
<dbReference type="Pfam" id="PF17900">
    <property type="entry name" value="Peptidase_M1_N"/>
    <property type="match status" value="1"/>
</dbReference>
<dbReference type="InterPro" id="IPR042097">
    <property type="entry name" value="Aminopeptidase_N-like_N_sf"/>
</dbReference>
<dbReference type="GO" id="GO:0008270">
    <property type="term" value="F:zinc ion binding"/>
    <property type="evidence" value="ECO:0007669"/>
    <property type="project" value="InterPro"/>
</dbReference>
<keyword evidence="5" id="KW-0031">Aminopeptidase</keyword>
<dbReference type="Pfam" id="PF01433">
    <property type="entry name" value="Peptidase_M1"/>
    <property type="match status" value="1"/>
</dbReference>
<evidence type="ECO:0000256" key="1">
    <source>
        <dbReference type="ARBA" id="ARBA00010136"/>
    </source>
</evidence>
<accession>G3ESV5</accession>
<dbReference type="GO" id="GO:0070006">
    <property type="term" value="F:metalloaminopeptidase activity"/>
    <property type="evidence" value="ECO:0007669"/>
    <property type="project" value="TreeGrafter"/>
</dbReference>
<dbReference type="PANTHER" id="PTHR11533:SF299">
    <property type="entry name" value="AMINOPEPTIDASE"/>
    <property type="match status" value="1"/>
</dbReference>
<organism evidence="5">
    <name type="scientific">Ostrinia nubilalis</name>
    <name type="common">European corn borer</name>
    <name type="synonym">Pyralis nubilalis</name>
    <dbReference type="NCBI Taxonomy" id="29057"/>
    <lineage>
        <taxon>Eukaryota</taxon>
        <taxon>Metazoa</taxon>
        <taxon>Ecdysozoa</taxon>
        <taxon>Arthropoda</taxon>
        <taxon>Hexapoda</taxon>
        <taxon>Insecta</taxon>
        <taxon>Pterygota</taxon>
        <taxon>Neoptera</taxon>
        <taxon>Endopterygota</taxon>
        <taxon>Lepidoptera</taxon>
        <taxon>Glossata</taxon>
        <taxon>Ditrysia</taxon>
        <taxon>Pyraloidea</taxon>
        <taxon>Crambidae</taxon>
        <taxon>Pyraustinae</taxon>
        <taxon>Ostrinia</taxon>
    </lineage>
</organism>
<dbReference type="GO" id="GO:0006508">
    <property type="term" value="P:proteolysis"/>
    <property type="evidence" value="ECO:0007669"/>
    <property type="project" value="TreeGrafter"/>
</dbReference>
<dbReference type="Gene3D" id="1.10.390.10">
    <property type="entry name" value="Neutral Protease Domain 2"/>
    <property type="match status" value="1"/>
</dbReference>
<dbReference type="InterPro" id="IPR027268">
    <property type="entry name" value="Peptidase_M4/M1_CTD_sf"/>
</dbReference>
<dbReference type="InterPro" id="IPR050344">
    <property type="entry name" value="Peptidase_M1_aminopeptidases"/>
</dbReference>
<gene>
    <name evidence="5" type="primary">apn7</name>
</gene>
<protein>
    <submittedName>
        <fullName evidence="5">Aminopeptidase N7</fullName>
    </submittedName>
</protein>
<evidence type="ECO:0000259" key="3">
    <source>
        <dbReference type="Pfam" id="PF11838"/>
    </source>
</evidence>
<keyword evidence="5" id="KW-0645">Protease</keyword>
<dbReference type="GO" id="GO:0042277">
    <property type="term" value="F:peptide binding"/>
    <property type="evidence" value="ECO:0007669"/>
    <property type="project" value="TreeGrafter"/>
</dbReference>
<comment type="similarity">
    <text evidence="1">Belongs to the peptidase M1 family.</text>
</comment>
<dbReference type="PANTHER" id="PTHR11533">
    <property type="entry name" value="PROTEASE M1 ZINC METALLOPROTEASE"/>
    <property type="match status" value="1"/>
</dbReference>
<dbReference type="Gene3D" id="1.25.50.20">
    <property type="match status" value="1"/>
</dbReference>
<dbReference type="InterPro" id="IPR024571">
    <property type="entry name" value="ERAP1-like_C_dom"/>
</dbReference>
<feature type="domain" description="Peptidase M1 membrane alanine aminopeptidase" evidence="2">
    <location>
        <begin position="226"/>
        <end position="447"/>
    </location>
</feature>
<evidence type="ECO:0000313" key="5">
    <source>
        <dbReference type="EMBL" id="AEO12692.1"/>
    </source>
</evidence>
<dbReference type="GO" id="GO:0043171">
    <property type="term" value="P:peptide catabolic process"/>
    <property type="evidence" value="ECO:0007669"/>
    <property type="project" value="TreeGrafter"/>
</dbReference>
<evidence type="ECO:0000259" key="2">
    <source>
        <dbReference type="Pfam" id="PF01433"/>
    </source>
</evidence>
<feature type="domain" description="Aminopeptidase N-like N-terminal" evidence="4">
    <location>
        <begin position="14"/>
        <end position="153"/>
    </location>
</feature>
<dbReference type="InterPro" id="IPR045357">
    <property type="entry name" value="Aminopeptidase_N-like_N"/>
</dbReference>
<dbReference type="Gene3D" id="2.60.40.1910">
    <property type="match status" value="1"/>
</dbReference>
<proteinExistence type="inferred from homology"/>
<name>G3ESV5_OSTNU</name>
<dbReference type="SUPFAM" id="SSF63737">
    <property type="entry name" value="Leukotriene A4 hydrolase N-terminal domain"/>
    <property type="match status" value="1"/>
</dbReference>
<dbReference type="AlphaFoldDB" id="G3ESV5"/>
<dbReference type="InterPro" id="IPR014782">
    <property type="entry name" value="Peptidase_M1_dom"/>
</dbReference>